<dbReference type="EMBL" id="QFVR01000023">
    <property type="protein sequence ID" value="PWI24349.1"/>
    <property type="molecule type" value="Genomic_DNA"/>
</dbReference>
<dbReference type="SMART" id="SM00287">
    <property type="entry name" value="SH3b"/>
    <property type="match status" value="3"/>
</dbReference>
<dbReference type="InterPro" id="IPR002508">
    <property type="entry name" value="MurNAc-LAA_cat"/>
</dbReference>
<dbReference type="Gene3D" id="2.30.30.40">
    <property type="entry name" value="SH3 Domains"/>
    <property type="match status" value="3"/>
</dbReference>
<dbReference type="Pfam" id="PF08239">
    <property type="entry name" value="SH3_3"/>
    <property type="match status" value="3"/>
</dbReference>
<dbReference type="AlphaFoldDB" id="A0A2U3AIH2"/>
<dbReference type="GO" id="GO:0030288">
    <property type="term" value="C:outer membrane-bounded periplasmic space"/>
    <property type="evidence" value="ECO:0007669"/>
    <property type="project" value="TreeGrafter"/>
</dbReference>
<dbReference type="PROSITE" id="PS51781">
    <property type="entry name" value="SH3B"/>
    <property type="match status" value="3"/>
</dbReference>
<dbReference type="GO" id="GO:0008745">
    <property type="term" value="F:N-acetylmuramoyl-L-alanine amidase activity"/>
    <property type="evidence" value="ECO:0007669"/>
    <property type="project" value="InterPro"/>
</dbReference>
<dbReference type="SMART" id="SM00646">
    <property type="entry name" value="Ami_3"/>
    <property type="match status" value="1"/>
</dbReference>
<dbReference type="CDD" id="cd02696">
    <property type="entry name" value="MurNAc-LAA"/>
    <property type="match status" value="1"/>
</dbReference>
<dbReference type="InterPro" id="IPR050695">
    <property type="entry name" value="N-acetylmuramoyl_amidase_3"/>
</dbReference>
<keyword evidence="1" id="KW-0378">Hydrolase</keyword>
<feature type="domain" description="SH3b" evidence="3">
    <location>
        <begin position="191"/>
        <end position="256"/>
    </location>
</feature>
<evidence type="ECO:0000313" key="4">
    <source>
        <dbReference type="EMBL" id="PWI24349.1"/>
    </source>
</evidence>
<accession>A0A2U3AIH2</accession>
<comment type="caution">
    <text evidence="4">The sequence shown here is derived from an EMBL/GenBank/DDBJ whole genome shotgun (WGS) entry which is preliminary data.</text>
</comment>
<dbReference type="PANTHER" id="PTHR30404">
    <property type="entry name" value="N-ACETYLMURAMOYL-L-ALANINE AMIDASE"/>
    <property type="match status" value="1"/>
</dbReference>
<evidence type="ECO:0000259" key="3">
    <source>
        <dbReference type="PROSITE" id="PS51781"/>
    </source>
</evidence>
<dbReference type="RefSeq" id="WP_109307057.1">
    <property type="nucleotide sequence ID" value="NZ_BJUF01000007.1"/>
</dbReference>
<dbReference type="SUPFAM" id="SSF53187">
    <property type="entry name" value="Zn-dependent exopeptidases"/>
    <property type="match status" value="1"/>
</dbReference>
<dbReference type="Pfam" id="PF01520">
    <property type="entry name" value="Amidase_3"/>
    <property type="match status" value="1"/>
</dbReference>
<dbReference type="OrthoDB" id="9806267at2"/>
<feature type="domain" description="SH3b" evidence="3">
    <location>
        <begin position="111"/>
        <end position="177"/>
    </location>
</feature>
<proteinExistence type="predicted"/>
<name>A0A2U3AIH2_9BACL</name>
<dbReference type="Proteomes" id="UP000245938">
    <property type="component" value="Unassembled WGS sequence"/>
</dbReference>
<dbReference type="Gene3D" id="3.40.630.40">
    <property type="entry name" value="Zn-dependent exopeptidases"/>
    <property type="match status" value="1"/>
</dbReference>
<sequence length="458" mass="49887">MAKLINYSYKFLIISVLVLSTIFTTGMTGKAATTTQYKTTADLNVRTGASTSYKVVFTLKKNTVVTKTGTKGTWFKIKSGSKTGYASSKYLAAVKKPATTTTTASTTVPSKTTYFYVTEPTGLTLRSGAGVTYKSLGLSIPFEAKLKILKEHKNKWIQVKYANKTGWINANSLYGFKSTTSFSTASTVNKSTTYLVLNDNYLNVRKLPNVAAPSIGKAVKGYTAKILRTSKNNWVEVQFSATEKGWISANTTNTTIVNKIDQVGNNTKGTLVGLKFVVDAGHGNSDSGAGGYDLKGNKVYEKTLNLKAAQAIKFAIENLGGTVLMTRNTDTFLTLPQRAAYAKNNGGNAFISVHHNSAGSSAAQGYETYYSDKTNSKEFAESIHNNVIDAIQEEYPEINDRKLKATDFYVIRYNSVFATLLELGFVSNPTELSRLNSTKFRTAVADGVVNGLLEYYGR</sequence>
<dbReference type="GO" id="GO:0009253">
    <property type="term" value="P:peptidoglycan catabolic process"/>
    <property type="evidence" value="ECO:0007669"/>
    <property type="project" value="InterPro"/>
</dbReference>
<organism evidence="4 5">
    <name type="scientific">Kurthia sibirica</name>
    <dbReference type="NCBI Taxonomy" id="202750"/>
    <lineage>
        <taxon>Bacteria</taxon>
        <taxon>Bacillati</taxon>
        <taxon>Bacillota</taxon>
        <taxon>Bacilli</taxon>
        <taxon>Bacillales</taxon>
        <taxon>Caryophanaceae</taxon>
        <taxon>Kurthia</taxon>
    </lineage>
</organism>
<evidence type="ECO:0000256" key="1">
    <source>
        <dbReference type="ARBA" id="ARBA00022801"/>
    </source>
</evidence>
<reference evidence="4 5" key="1">
    <citation type="submission" date="2018-05" db="EMBL/GenBank/DDBJ databases">
        <title>Kurthia sibirica genome sequence.</title>
        <authorList>
            <person name="Maclea K.S."/>
            <person name="Goen A.E."/>
        </authorList>
    </citation>
    <scope>NUCLEOTIDE SEQUENCE [LARGE SCALE GENOMIC DNA]</scope>
    <source>
        <strain evidence="4 5">ATCC 49154</strain>
    </source>
</reference>
<keyword evidence="2" id="KW-0961">Cell wall biogenesis/degradation</keyword>
<dbReference type="InterPro" id="IPR003646">
    <property type="entry name" value="SH3-like_bac-type"/>
</dbReference>
<gene>
    <name evidence="4" type="ORF">DEX24_14085</name>
</gene>
<feature type="domain" description="SH3b" evidence="3">
    <location>
        <begin position="33"/>
        <end position="95"/>
    </location>
</feature>
<keyword evidence="5" id="KW-1185">Reference proteome</keyword>
<protein>
    <recommendedName>
        <fullName evidence="3">SH3b domain-containing protein</fullName>
    </recommendedName>
</protein>
<dbReference type="GO" id="GO:0071555">
    <property type="term" value="P:cell wall organization"/>
    <property type="evidence" value="ECO:0007669"/>
    <property type="project" value="UniProtKB-KW"/>
</dbReference>
<dbReference type="PANTHER" id="PTHR30404:SF0">
    <property type="entry name" value="N-ACETYLMURAMOYL-L-ALANINE AMIDASE AMIC"/>
    <property type="match status" value="1"/>
</dbReference>
<evidence type="ECO:0000256" key="2">
    <source>
        <dbReference type="ARBA" id="ARBA00023316"/>
    </source>
</evidence>
<evidence type="ECO:0000313" key="5">
    <source>
        <dbReference type="Proteomes" id="UP000245938"/>
    </source>
</evidence>